<dbReference type="InterPro" id="IPR036291">
    <property type="entry name" value="NAD(P)-bd_dom_sf"/>
</dbReference>
<dbReference type="PANTHER" id="PTHR43818:SF11">
    <property type="entry name" value="BCDNA.GH03377"/>
    <property type="match status" value="1"/>
</dbReference>
<evidence type="ECO:0000256" key="1">
    <source>
        <dbReference type="ARBA" id="ARBA00023002"/>
    </source>
</evidence>
<dbReference type="GO" id="GO:0000166">
    <property type="term" value="F:nucleotide binding"/>
    <property type="evidence" value="ECO:0007669"/>
    <property type="project" value="InterPro"/>
</dbReference>
<dbReference type="Proteomes" id="UP000178606">
    <property type="component" value="Unassembled WGS sequence"/>
</dbReference>
<name>A0A1F6CHS8_HANXR</name>
<evidence type="ECO:0000259" key="2">
    <source>
        <dbReference type="Pfam" id="PF01408"/>
    </source>
</evidence>
<dbReference type="EMBL" id="MFKF01000246">
    <property type="protein sequence ID" value="OGG48557.1"/>
    <property type="molecule type" value="Genomic_DNA"/>
</dbReference>
<feature type="domain" description="GFO/IDH/MocA-like oxidoreductase" evidence="3">
    <location>
        <begin position="142"/>
        <end position="264"/>
    </location>
</feature>
<dbReference type="Gene3D" id="3.30.360.10">
    <property type="entry name" value="Dihydrodipicolinate Reductase, domain 2"/>
    <property type="match status" value="1"/>
</dbReference>
<dbReference type="Pfam" id="PF22725">
    <property type="entry name" value="GFO_IDH_MocA_C3"/>
    <property type="match status" value="1"/>
</dbReference>
<dbReference type="SUPFAM" id="SSF51735">
    <property type="entry name" value="NAD(P)-binding Rossmann-fold domains"/>
    <property type="match status" value="1"/>
</dbReference>
<dbReference type="Pfam" id="PF01408">
    <property type="entry name" value="GFO_IDH_MocA"/>
    <property type="match status" value="1"/>
</dbReference>
<evidence type="ECO:0000259" key="3">
    <source>
        <dbReference type="Pfam" id="PF22725"/>
    </source>
</evidence>
<dbReference type="GO" id="GO:0016491">
    <property type="term" value="F:oxidoreductase activity"/>
    <property type="evidence" value="ECO:0007669"/>
    <property type="project" value="UniProtKB-KW"/>
</dbReference>
<dbReference type="InterPro" id="IPR055170">
    <property type="entry name" value="GFO_IDH_MocA-like_dom"/>
</dbReference>
<accession>A0A1F6CHS8</accession>
<dbReference type="AlphaFoldDB" id="A0A1F6CHS8"/>
<dbReference type="InterPro" id="IPR000683">
    <property type="entry name" value="Gfo/Idh/MocA-like_OxRdtase_N"/>
</dbReference>
<organism evidence="4 5">
    <name type="scientific">Handelsmanbacteria sp. (strain RIFCSPLOWO2_12_FULL_64_10)</name>
    <dbReference type="NCBI Taxonomy" id="1817868"/>
    <lineage>
        <taxon>Bacteria</taxon>
        <taxon>Candidatus Handelsmaniibacteriota</taxon>
    </lineage>
</organism>
<dbReference type="PANTHER" id="PTHR43818">
    <property type="entry name" value="BCDNA.GH03377"/>
    <property type="match status" value="1"/>
</dbReference>
<protein>
    <submittedName>
        <fullName evidence="4">Dehydrogenase</fullName>
    </submittedName>
</protein>
<dbReference type="InterPro" id="IPR050463">
    <property type="entry name" value="Gfo/Idh/MocA_oxidrdct_glycsds"/>
</dbReference>
<keyword evidence="1" id="KW-0560">Oxidoreductase</keyword>
<dbReference type="Gene3D" id="3.40.50.720">
    <property type="entry name" value="NAD(P)-binding Rossmann-like Domain"/>
    <property type="match status" value="1"/>
</dbReference>
<reference evidence="4 5" key="1">
    <citation type="journal article" date="2016" name="Nat. Commun.">
        <title>Thousands of microbial genomes shed light on interconnected biogeochemical processes in an aquifer system.</title>
        <authorList>
            <person name="Anantharaman K."/>
            <person name="Brown C.T."/>
            <person name="Hug L.A."/>
            <person name="Sharon I."/>
            <person name="Castelle C.J."/>
            <person name="Probst A.J."/>
            <person name="Thomas B.C."/>
            <person name="Singh A."/>
            <person name="Wilkins M.J."/>
            <person name="Karaoz U."/>
            <person name="Brodie E.L."/>
            <person name="Williams K.H."/>
            <person name="Hubbard S.S."/>
            <person name="Banfield J.F."/>
        </authorList>
    </citation>
    <scope>NUCLEOTIDE SEQUENCE [LARGE SCALE GENOMIC DNA]</scope>
    <source>
        <strain evidence="5">RIFCSPLOWO2_12_FULL_64_10</strain>
    </source>
</reference>
<comment type="caution">
    <text evidence="4">The sequence shown here is derived from an EMBL/GenBank/DDBJ whole genome shotgun (WGS) entry which is preliminary data.</text>
</comment>
<proteinExistence type="predicted"/>
<sequence length="342" mass="38518">MAQFKKASDIHVGVVGYGGAFNMGRRHLGDMQKAGMTPVAVAEVDPARLRVALEDFPGIQGYDSVTKMLRKSDVHLVVLITPHNTHARLALQCLRAGRRVITEKPFAITTAECDAMIGEARRRKLLLSTYHNRHWDGCVLEAMKRIRRERAIGDVYRVEAHMGGYGQPGDWWRSSKTISGGILYDWGVHLLEYSLQIIDSEIVEVTGFARAGFWKTVWKQDTNEDVACAVVRFKSGAWLTLTISSLESNSRPGWLEVTGTRGTYVFDGSTYEITQFREDQKVVAKGRNTPSQWERYYRNVADHLTKGTPLVITPEWARRPIHILDLANQSAKKGTALKAKYK</sequence>
<gene>
    <name evidence="4" type="ORF">A3F84_23995</name>
</gene>
<feature type="domain" description="Gfo/Idh/MocA-like oxidoreductase N-terminal" evidence="2">
    <location>
        <begin position="10"/>
        <end position="131"/>
    </location>
</feature>
<evidence type="ECO:0000313" key="4">
    <source>
        <dbReference type="EMBL" id="OGG48557.1"/>
    </source>
</evidence>
<dbReference type="SUPFAM" id="SSF55347">
    <property type="entry name" value="Glyceraldehyde-3-phosphate dehydrogenase-like, C-terminal domain"/>
    <property type="match status" value="1"/>
</dbReference>
<evidence type="ECO:0000313" key="5">
    <source>
        <dbReference type="Proteomes" id="UP000178606"/>
    </source>
</evidence>